<evidence type="ECO:0000313" key="3">
    <source>
        <dbReference type="EMBL" id="GAY78840.1"/>
    </source>
</evidence>
<evidence type="ECO:0000256" key="1">
    <source>
        <dbReference type="ARBA" id="ARBA00022679"/>
    </source>
</evidence>
<proteinExistence type="predicted"/>
<accession>A0A4Y1ZIJ0</accession>
<comment type="caution">
    <text evidence="3">The sequence shown here is derived from an EMBL/GenBank/DDBJ whole genome shotgun (WGS) entry which is preliminary data.</text>
</comment>
<dbReference type="GO" id="GO:0016740">
    <property type="term" value="F:transferase activity"/>
    <property type="evidence" value="ECO:0007669"/>
    <property type="project" value="UniProtKB-KW"/>
</dbReference>
<feature type="domain" description="PTS EIIA type-4" evidence="2">
    <location>
        <begin position="1"/>
        <end position="73"/>
    </location>
</feature>
<reference evidence="3 4" key="1">
    <citation type="submission" date="2017-11" db="EMBL/GenBank/DDBJ databases">
        <title>Draft Genome Sequence of Sporolactobacillus inulinus NBRC 111894 Isolated from Koso, a Japanese Sugar-Vegetable Fermented Beverage.</title>
        <authorList>
            <person name="Chiou T.Y."/>
            <person name="Oshima K."/>
            <person name="Suda W."/>
            <person name="Hattori M."/>
            <person name="Takahashi T."/>
        </authorList>
    </citation>
    <scope>NUCLEOTIDE SEQUENCE [LARGE SCALE GENOMIC DNA]</scope>
    <source>
        <strain evidence="3 4">NBRC111894</strain>
    </source>
</reference>
<dbReference type="InterPro" id="IPR004701">
    <property type="entry name" value="PTS_EIIA_man-typ"/>
</dbReference>
<dbReference type="PROSITE" id="PS51096">
    <property type="entry name" value="PTS_EIIA_TYPE_4"/>
    <property type="match status" value="1"/>
</dbReference>
<evidence type="ECO:0000259" key="2">
    <source>
        <dbReference type="PROSITE" id="PS51096"/>
    </source>
</evidence>
<dbReference type="EMBL" id="BEXB01000064">
    <property type="protein sequence ID" value="GAY78840.1"/>
    <property type="molecule type" value="Genomic_DNA"/>
</dbReference>
<dbReference type="InterPro" id="IPR036662">
    <property type="entry name" value="PTS_EIIA_man-typ_sf"/>
</dbReference>
<dbReference type="GO" id="GO:0016020">
    <property type="term" value="C:membrane"/>
    <property type="evidence" value="ECO:0007669"/>
    <property type="project" value="InterPro"/>
</dbReference>
<evidence type="ECO:0000313" key="4">
    <source>
        <dbReference type="Proteomes" id="UP000319716"/>
    </source>
</evidence>
<dbReference type="SUPFAM" id="SSF53062">
    <property type="entry name" value="PTS system fructose IIA component-like"/>
    <property type="match status" value="1"/>
</dbReference>
<sequence length="73" mass="8066">MKKILVASHGELADGVKSSLSILVGNTNSMSFINAYVTKEDIDESLNTFFQAFLRMMRRSSLPICLAAVSIRK</sequence>
<name>A0A4Y1ZIJ0_9BACL</name>
<dbReference type="Gene3D" id="3.40.50.510">
    <property type="entry name" value="Phosphotransferase system, mannose-type IIA component"/>
    <property type="match status" value="1"/>
</dbReference>
<dbReference type="Proteomes" id="UP000319716">
    <property type="component" value="Unassembled WGS sequence"/>
</dbReference>
<keyword evidence="1" id="KW-0808">Transferase</keyword>
<protein>
    <recommendedName>
        <fullName evidence="2">PTS EIIA type-4 domain-containing protein</fullName>
    </recommendedName>
</protein>
<organism evidence="3 4">
    <name type="scientific">Sporolactobacillus inulinus</name>
    <dbReference type="NCBI Taxonomy" id="2078"/>
    <lineage>
        <taxon>Bacteria</taxon>
        <taxon>Bacillati</taxon>
        <taxon>Bacillota</taxon>
        <taxon>Bacilli</taxon>
        <taxon>Bacillales</taxon>
        <taxon>Sporolactobacillaceae</taxon>
        <taxon>Sporolactobacillus</taxon>
    </lineage>
</organism>
<dbReference type="GO" id="GO:0009401">
    <property type="term" value="P:phosphoenolpyruvate-dependent sugar phosphotransferase system"/>
    <property type="evidence" value="ECO:0007669"/>
    <property type="project" value="InterPro"/>
</dbReference>
<dbReference type="AlphaFoldDB" id="A0A4Y1ZIJ0"/>
<gene>
    <name evidence="3" type="ORF">NBRC111894_4394</name>
</gene>